<evidence type="ECO:0000313" key="1">
    <source>
        <dbReference type="EMBL" id="GAA2035499.1"/>
    </source>
</evidence>
<name>A0ABN2UGB0_9ACTN</name>
<evidence type="ECO:0000313" key="2">
    <source>
        <dbReference type="Proteomes" id="UP001500751"/>
    </source>
</evidence>
<dbReference type="EMBL" id="BAAAQN010000022">
    <property type="protein sequence ID" value="GAA2035499.1"/>
    <property type="molecule type" value="Genomic_DNA"/>
</dbReference>
<accession>A0ABN2UGB0</accession>
<protein>
    <submittedName>
        <fullName evidence="1">Uncharacterized protein</fullName>
    </submittedName>
</protein>
<comment type="caution">
    <text evidence="1">The sequence shown here is derived from an EMBL/GenBank/DDBJ whole genome shotgun (WGS) entry which is preliminary data.</text>
</comment>
<proteinExistence type="predicted"/>
<reference evidence="1 2" key="1">
    <citation type="journal article" date="2019" name="Int. J. Syst. Evol. Microbiol.">
        <title>The Global Catalogue of Microorganisms (GCM) 10K type strain sequencing project: providing services to taxonomists for standard genome sequencing and annotation.</title>
        <authorList>
            <consortium name="The Broad Institute Genomics Platform"/>
            <consortium name="The Broad Institute Genome Sequencing Center for Infectious Disease"/>
            <person name="Wu L."/>
            <person name="Ma J."/>
        </authorList>
    </citation>
    <scope>NUCLEOTIDE SEQUENCE [LARGE SCALE GENOMIC DNA]</scope>
    <source>
        <strain evidence="1 2">JCM 16014</strain>
    </source>
</reference>
<keyword evidence="2" id="KW-1185">Reference proteome</keyword>
<gene>
    <name evidence="1" type="ORF">GCM10009839_40290</name>
</gene>
<organism evidence="1 2">
    <name type="scientific">Catenulispora yoronensis</name>
    <dbReference type="NCBI Taxonomy" id="450799"/>
    <lineage>
        <taxon>Bacteria</taxon>
        <taxon>Bacillati</taxon>
        <taxon>Actinomycetota</taxon>
        <taxon>Actinomycetes</taxon>
        <taxon>Catenulisporales</taxon>
        <taxon>Catenulisporaceae</taxon>
        <taxon>Catenulispora</taxon>
    </lineage>
</organism>
<dbReference type="Proteomes" id="UP001500751">
    <property type="component" value="Unassembled WGS sequence"/>
</dbReference>
<sequence length="143" mass="12862">MSGSGMASSGSVGGSDFAGCSAGIGVAGGRSSGVSGSGTAGGGSVASCSGAGISVGSGVGYGSGSGAGSGCGVGCGERFIGVGSVAGVERGGWLGAHVAMVAGWGVWSVVGGRWGGPLVSPAPSPIPSVCCSRPLPDPLLSGG</sequence>